<dbReference type="EMBL" id="MT025147">
    <property type="protein sequence ID" value="QIS88034.1"/>
    <property type="molecule type" value="Genomic_RNA"/>
</dbReference>
<proteinExistence type="predicted"/>
<dbReference type="GO" id="GO:0046872">
    <property type="term" value="F:metal ion binding"/>
    <property type="evidence" value="ECO:0007669"/>
    <property type="project" value="UniProtKB-KW"/>
</dbReference>
<evidence type="ECO:0000256" key="5">
    <source>
        <dbReference type="ARBA" id="ARBA00048744"/>
    </source>
</evidence>
<dbReference type="GO" id="GO:0003968">
    <property type="term" value="F:RNA-directed RNA polymerase activity"/>
    <property type="evidence" value="ECO:0007669"/>
    <property type="project" value="UniProtKB-KW"/>
</dbReference>
<dbReference type="GO" id="GO:0000166">
    <property type="term" value="F:nucleotide binding"/>
    <property type="evidence" value="ECO:0007669"/>
    <property type="project" value="UniProtKB-KW"/>
</dbReference>
<protein>
    <recommendedName>
        <fullName evidence="1">RNA-directed RNA polymerase</fullName>
        <ecNumber evidence="1">2.7.7.48</ecNumber>
    </recommendedName>
    <alternativeName>
        <fullName evidence="4">RNA replicase beta chain</fullName>
    </alternativeName>
</protein>
<evidence type="ECO:0000256" key="4">
    <source>
        <dbReference type="ARBA" id="ARBA00030248"/>
    </source>
</evidence>
<dbReference type="InterPro" id="IPR007096">
    <property type="entry name" value="RNA-dir_Rpol_cat_phage"/>
</dbReference>
<reference evidence="9" key="1">
    <citation type="submission" date="2020-01" db="EMBL/GenBank/DDBJ databases">
        <title>Sustained virome diversity in Antarctic penguins and their ticks: geographical connectedness and no evidence for low pathogen pressure.</title>
        <authorList>
            <person name="Wille M."/>
            <person name="Harvey E."/>
            <person name="Shi M."/>
            <person name="Gonzalez-Acuna D."/>
            <person name="Holmes E.C."/>
            <person name="Hurt A.C."/>
        </authorList>
    </citation>
    <scope>NUCLEOTIDE SEQUENCE</scope>
    <source>
        <strain evidence="9">Antarctic82</strain>
    </source>
</reference>
<keyword evidence="9" id="KW-0696">RNA-directed RNA polymerase</keyword>
<keyword evidence="9" id="KW-0808">Transferase</keyword>
<evidence type="ECO:0000256" key="3">
    <source>
        <dbReference type="ARBA" id="ARBA00022953"/>
    </source>
</evidence>
<sequence length="772" mass="85344">MDLTSKELAVLKALLDKVSGENDNAHKDAKPKQHGKRRKAKGKAKGSGGEKSPPARKDNSGKKTPPDKTSQGKERKDKVKDRNTRKPPSMFYKPFGSNQTLYNMKCGPTGKLWYAGSGNKANEVVRAVDVAKLTLKALNASSPDILNLNTAIAALDADDIVLANLILEEYESKLLSSLKPGSRPAILIATARAAVSKLVDEKTISDLRKHSKAVFLDNARDAQLVNTWQLALRFVAGDSLILDPESARKPAYDFYGQFSDNFEMHDALPPNRGDVCAVLRHMREFLSRVLAVPSARRISSMAHHEPGSTTTVRGASTSVGVKDKDWTCYSHSIPILSEILINEDRVWTELGYEHLDKSSRLHREVVKRDLEELLSLHTKDNDITVFVPKNYKALRPIQMGATLNVYAQLGVGKCIQADLAAIGIDITDQERNKLLAQRGSMYGSHATIDLSNASGLITCELVDLIVPKALADILRSLRAKTFVLENESEVIPAYFFSGMGNGFTFPLETAIFAAAYSAGYYLSGMPSEDAIATAIRDFCTKNGAVYGDDIICPSDVAPFVISALTCAGFKINPDKTFTKGPFRESCGGDYYNGYDVRPIYVRSSDDGFMPVKSLLAYHNNLFSKFCNSQYRGDLGVDALCAELRSLFQRKIHPVIPTALGEDDGFVMVDPNKGPYASTGFVRDYQRFSHFTVIEEGQKEKIAFSNPHLAVRAALYGTAQADYDMYAPLRKSVRVRHIYERNPIIYTGKYYQLKRLHSVLSQYALRLKYGVIG</sequence>
<keyword evidence="6" id="KW-0460">Magnesium</keyword>
<feature type="binding site" evidence="6">
    <location>
        <position position="449"/>
    </location>
    <ligand>
        <name>Mg(2+)</name>
        <dbReference type="ChEBI" id="CHEBI:18420"/>
        <label>2</label>
    </ligand>
</feature>
<evidence type="ECO:0000256" key="1">
    <source>
        <dbReference type="ARBA" id="ARBA00012494"/>
    </source>
</evidence>
<feature type="compositionally biased region" description="Basic and acidic residues" evidence="7">
    <location>
        <begin position="16"/>
        <end position="31"/>
    </location>
</feature>
<comment type="catalytic activity">
    <reaction evidence="5">
        <text>RNA(n) + a ribonucleoside 5'-triphosphate = RNA(n+1) + diphosphate</text>
        <dbReference type="Rhea" id="RHEA:21248"/>
        <dbReference type="Rhea" id="RHEA-COMP:14527"/>
        <dbReference type="Rhea" id="RHEA-COMP:17342"/>
        <dbReference type="ChEBI" id="CHEBI:33019"/>
        <dbReference type="ChEBI" id="CHEBI:61557"/>
        <dbReference type="ChEBI" id="CHEBI:140395"/>
        <dbReference type="EC" id="2.7.7.48"/>
    </reaction>
</comment>
<evidence type="ECO:0000256" key="6">
    <source>
        <dbReference type="PIRSR" id="PIRSR605093-1"/>
    </source>
</evidence>
<keyword evidence="9" id="KW-0548">Nucleotidyltransferase</keyword>
<keyword evidence="2" id="KW-0547">Nucleotide-binding</keyword>
<dbReference type="EC" id="2.7.7.48" evidence="1"/>
<keyword evidence="6" id="KW-0479">Metal-binding</keyword>
<dbReference type="InterPro" id="IPR005093">
    <property type="entry name" value="RNArep_beta"/>
</dbReference>
<evidence type="ECO:0000313" key="9">
    <source>
        <dbReference type="EMBL" id="QIS88034.1"/>
    </source>
</evidence>
<feature type="compositionally biased region" description="Basic and acidic residues" evidence="7">
    <location>
        <begin position="53"/>
        <end position="84"/>
    </location>
</feature>
<organism evidence="9">
    <name type="scientific">Dryglaski virus</name>
    <dbReference type="NCBI Taxonomy" id="2707214"/>
    <lineage>
        <taxon>Viruses</taxon>
        <taxon>Riboviria</taxon>
    </lineage>
</organism>
<dbReference type="GO" id="GO:0039694">
    <property type="term" value="P:viral RNA genome replication"/>
    <property type="evidence" value="ECO:0007669"/>
    <property type="project" value="InterPro"/>
</dbReference>
<evidence type="ECO:0000256" key="2">
    <source>
        <dbReference type="ARBA" id="ARBA00022741"/>
    </source>
</evidence>
<feature type="region of interest" description="Disordered" evidence="7">
    <location>
        <begin position="16"/>
        <end position="94"/>
    </location>
</feature>
<dbReference type="Pfam" id="PF03431">
    <property type="entry name" value="RNA_replicase_B"/>
    <property type="match status" value="1"/>
</dbReference>
<feature type="domain" description="RdRp catalytic" evidence="8">
    <location>
        <begin position="434"/>
        <end position="580"/>
    </location>
</feature>
<feature type="compositionally biased region" description="Basic residues" evidence="7">
    <location>
        <begin position="32"/>
        <end position="44"/>
    </location>
</feature>
<comment type="cofactor">
    <cofactor evidence="6">
        <name>Mg(2+)</name>
        <dbReference type="ChEBI" id="CHEBI:18420"/>
    </cofactor>
    <text evidence="6">Binds 2 Mg(2+) per subunit.</text>
</comment>
<feature type="binding site" evidence="6">
    <location>
        <position position="549"/>
    </location>
    <ligand>
        <name>Mg(2+)</name>
        <dbReference type="ChEBI" id="CHEBI:18420"/>
        <label>2</label>
    </ligand>
</feature>
<evidence type="ECO:0000259" key="8">
    <source>
        <dbReference type="PROSITE" id="PS50522"/>
    </source>
</evidence>
<feature type="binding site" evidence="6">
    <location>
        <position position="548"/>
    </location>
    <ligand>
        <name>Mg(2+)</name>
        <dbReference type="ChEBI" id="CHEBI:18420"/>
        <label>2</label>
    </ligand>
</feature>
<dbReference type="PROSITE" id="PS50522">
    <property type="entry name" value="RDRP_PHAGE"/>
    <property type="match status" value="1"/>
</dbReference>
<accession>A0A6H0DIL5</accession>
<name>A0A6H0DIL5_9VIRU</name>
<evidence type="ECO:0000256" key="7">
    <source>
        <dbReference type="SAM" id="MobiDB-lite"/>
    </source>
</evidence>
<keyword evidence="3" id="KW-0693">Viral RNA replication</keyword>